<dbReference type="RefSeq" id="WP_013419137.1">
    <property type="nucleotide sequence ID" value="NC_014664.1"/>
</dbReference>
<organism evidence="9 10">
    <name type="scientific">Rhodomicrobium vannielii (strain ATCC 17100 / DSM 162 / LMG 4299 / NCIMB 10020 / ATH 3.1.1)</name>
    <dbReference type="NCBI Taxonomy" id="648757"/>
    <lineage>
        <taxon>Bacteria</taxon>
        <taxon>Pseudomonadati</taxon>
        <taxon>Pseudomonadota</taxon>
        <taxon>Alphaproteobacteria</taxon>
        <taxon>Hyphomicrobiales</taxon>
        <taxon>Hyphomicrobiaceae</taxon>
        <taxon>Rhodomicrobium</taxon>
    </lineage>
</organism>
<keyword evidence="2 7" id="KW-0489">Methyltransferase</keyword>
<feature type="active site" evidence="7">
    <location>
        <position position="98"/>
    </location>
</feature>
<dbReference type="Pfam" id="PF00145">
    <property type="entry name" value="DNA_methylase"/>
    <property type="match status" value="1"/>
</dbReference>
<dbReference type="Proteomes" id="UP000001399">
    <property type="component" value="Chromosome"/>
</dbReference>
<name>E3I788_RHOVT</name>
<evidence type="ECO:0000256" key="2">
    <source>
        <dbReference type="ARBA" id="ARBA00022603"/>
    </source>
</evidence>
<accession>E3I788</accession>
<dbReference type="PANTHER" id="PTHR10629:SF52">
    <property type="entry name" value="DNA (CYTOSINE-5)-METHYLTRANSFERASE 1"/>
    <property type="match status" value="1"/>
</dbReference>
<dbReference type="PROSITE" id="PS00095">
    <property type="entry name" value="C5_MTASE_2"/>
    <property type="match status" value="1"/>
</dbReference>
<keyword evidence="3 7" id="KW-0808">Transferase</keyword>
<dbReference type="GO" id="GO:0009307">
    <property type="term" value="P:DNA restriction-modification system"/>
    <property type="evidence" value="ECO:0007669"/>
    <property type="project" value="UniProtKB-KW"/>
</dbReference>
<comment type="similarity">
    <text evidence="7 8">Belongs to the class I-like SAM-binding methyltransferase superfamily. C5-methyltransferase family.</text>
</comment>
<evidence type="ECO:0000256" key="5">
    <source>
        <dbReference type="ARBA" id="ARBA00022747"/>
    </source>
</evidence>
<dbReference type="HOGENOM" id="CLU_006958_2_2_5"/>
<dbReference type="REBASE" id="28726">
    <property type="entry name" value="M.RvaDORF1484P"/>
</dbReference>
<dbReference type="Gene3D" id="3.40.50.150">
    <property type="entry name" value="Vaccinia Virus protein VP39"/>
    <property type="match status" value="1"/>
</dbReference>
<dbReference type="PRINTS" id="PR00105">
    <property type="entry name" value="C5METTRFRASE"/>
</dbReference>
<dbReference type="InterPro" id="IPR001525">
    <property type="entry name" value="C5_MeTfrase"/>
</dbReference>
<dbReference type="eggNOG" id="COG0270">
    <property type="taxonomic scope" value="Bacteria"/>
</dbReference>
<keyword evidence="10" id="KW-1185">Reference proteome</keyword>
<dbReference type="PANTHER" id="PTHR10629">
    <property type="entry name" value="CYTOSINE-SPECIFIC METHYLTRANSFERASE"/>
    <property type="match status" value="1"/>
</dbReference>
<dbReference type="EC" id="2.1.1.37" evidence="1"/>
<dbReference type="PROSITE" id="PS51679">
    <property type="entry name" value="SAM_MT_C5"/>
    <property type="match status" value="1"/>
</dbReference>
<gene>
    <name evidence="9" type="ordered locus">Rvan_1484</name>
</gene>
<dbReference type="KEGG" id="rva:Rvan_1484"/>
<dbReference type="AlphaFoldDB" id="E3I788"/>
<evidence type="ECO:0000256" key="3">
    <source>
        <dbReference type="ARBA" id="ARBA00022679"/>
    </source>
</evidence>
<comment type="catalytic activity">
    <reaction evidence="6">
        <text>a 2'-deoxycytidine in DNA + S-adenosyl-L-methionine = a 5-methyl-2'-deoxycytidine in DNA + S-adenosyl-L-homocysteine + H(+)</text>
        <dbReference type="Rhea" id="RHEA:13681"/>
        <dbReference type="Rhea" id="RHEA-COMP:11369"/>
        <dbReference type="Rhea" id="RHEA-COMP:11370"/>
        <dbReference type="ChEBI" id="CHEBI:15378"/>
        <dbReference type="ChEBI" id="CHEBI:57856"/>
        <dbReference type="ChEBI" id="CHEBI:59789"/>
        <dbReference type="ChEBI" id="CHEBI:85452"/>
        <dbReference type="ChEBI" id="CHEBI:85454"/>
        <dbReference type="EC" id="2.1.1.37"/>
    </reaction>
</comment>
<dbReference type="InterPro" id="IPR031303">
    <property type="entry name" value="C5_meth_CS"/>
</dbReference>
<dbReference type="EMBL" id="CP002292">
    <property type="protein sequence ID" value="ADP70739.1"/>
    <property type="molecule type" value="Genomic_DNA"/>
</dbReference>
<dbReference type="GO" id="GO:0003677">
    <property type="term" value="F:DNA binding"/>
    <property type="evidence" value="ECO:0007669"/>
    <property type="project" value="TreeGrafter"/>
</dbReference>
<dbReference type="STRING" id="648757.Rvan_1484"/>
<evidence type="ECO:0000313" key="10">
    <source>
        <dbReference type="Proteomes" id="UP000001399"/>
    </source>
</evidence>
<dbReference type="InterPro" id="IPR029063">
    <property type="entry name" value="SAM-dependent_MTases_sf"/>
</dbReference>
<sequence>MKTASVAPEIQVDHQTVTRPDATVVDLFCGAGGLSHGFHSEGFDIVAGIDTDETCRYAFEHNNDAPFIRRDVAQLKGREIEDLFVPGRHRVLVGCAPCQPFSTYNQKNDDPKWKLLSYFAGLIDEVRPDVVSMENVPRLLTFKEGAVFREFVDVLENADYHVIWKVLYGPDFGLAQTRSRLVLLASRRGPILLPTPTHKDNYRTVMDEIGELPPLGHGESDDADPLHCASRLSDINVRRIAASKPGGTWREWGDDLVAACHKAETGRGYSSVYGRMKWEEPSPTITTQFFGFGNGRFGHPEQARALSLREGAMLQGFPRDYEFVRPGERIQFKAIGRLIGNAVPVKLAAAIARAVKKHLEEVE</sequence>
<dbReference type="NCBIfam" id="TIGR00675">
    <property type="entry name" value="dcm"/>
    <property type="match status" value="1"/>
</dbReference>
<protein>
    <recommendedName>
        <fullName evidence="1">DNA (cytosine-5-)-methyltransferase</fullName>
        <ecNumber evidence="1">2.1.1.37</ecNumber>
    </recommendedName>
</protein>
<reference evidence="10" key="1">
    <citation type="journal article" date="2011" name="J. Bacteriol.">
        <title>Genome sequences of eight morphologically diverse alphaproteobacteria.</title>
        <authorList>
            <consortium name="US DOE Joint Genome Institute"/>
            <person name="Brown P.J."/>
            <person name="Kysela D.T."/>
            <person name="Buechlein A."/>
            <person name="Hemmerich C."/>
            <person name="Brun Y.V."/>
        </authorList>
    </citation>
    <scope>NUCLEOTIDE SEQUENCE [LARGE SCALE GENOMIC DNA]</scope>
    <source>
        <strain evidence="10">ATCC 17100 / ATH 3.1.1 / DSM 162 / LMG 4299</strain>
    </source>
</reference>
<dbReference type="InterPro" id="IPR050390">
    <property type="entry name" value="C5-Methyltransferase"/>
</dbReference>
<evidence type="ECO:0000256" key="8">
    <source>
        <dbReference type="RuleBase" id="RU000416"/>
    </source>
</evidence>
<dbReference type="GO" id="GO:0044027">
    <property type="term" value="P:negative regulation of gene expression via chromosomal CpG island methylation"/>
    <property type="evidence" value="ECO:0007669"/>
    <property type="project" value="TreeGrafter"/>
</dbReference>
<keyword evidence="4 7" id="KW-0949">S-adenosyl-L-methionine</keyword>
<evidence type="ECO:0000256" key="6">
    <source>
        <dbReference type="ARBA" id="ARBA00047422"/>
    </source>
</evidence>
<dbReference type="Gene3D" id="3.90.120.10">
    <property type="entry name" value="DNA Methylase, subunit A, domain 2"/>
    <property type="match status" value="1"/>
</dbReference>
<keyword evidence="5" id="KW-0680">Restriction system</keyword>
<evidence type="ECO:0000256" key="7">
    <source>
        <dbReference type="PROSITE-ProRule" id="PRU01016"/>
    </source>
</evidence>
<dbReference type="GO" id="GO:0003886">
    <property type="term" value="F:DNA (cytosine-5-)-methyltransferase activity"/>
    <property type="evidence" value="ECO:0007669"/>
    <property type="project" value="UniProtKB-EC"/>
</dbReference>
<evidence type="ECO:0000256" key="4">
    <source>
        <dbReference type="ARBA" id="ARBA00022691"/>
    </source>
</evidence>
<evidence type="ECO:0000313" key="9">
    <source>
        <dbReference type="EMBL" id="ADP70739.1"/>
    </source>
</evidence>
<dbReference type="SUPFAM" id="SSF53335">
    <property type="entry name" value="S-adenosyl-L-methionine-dependent methyltransferases"/>
    <property type="match status" value="1"/>
</dbReference>
<proteinExistence type="inferred from homology"/>
<dbReference type="GO" id="GO:0032259">
    <property type="term" value="P:methylation"/>
    <property type="evidence" value="ECO:0007669"/>
    <property type="project" value="UniProtKB-KW"/>
</dbReference>
<evidence type="ECO:0000256" key="1">
    <source>
        <dbReference type="ARBA" id="ARBA00011975"/>
    </source>
</evidence>